<feature type="signal peptide" evidence="3">
    <location>
        <begin position="1"/>
        <end position="33"/>
    </location>
</feature>
<protein>
    <submittedName>
        <fullName evidence="4">SDR family oxidoreductase</fullName>
    </submittedName>
</protein>
<dbReference type="GO" id="GO:0016616">
    <property type="term" value="F:oxidoreductase activity, acting on the CH-OH group of donors, NAD or NADP as acceptor"/>
    <property type="evidence" value="ECO:0007669"/>
    <property type="project" value="TreeGrafter"/>
</dbReference>
<keyword evidence="3" id="KW-0732">Signal</keyword>
<evidence type="ECO:0000256" key="1">
    <source>
        <dbReference type="ARBA" id="ARBA00006484"/>
    </source>
</evidence>
<evidence type="ECO:0000313" key="5">
    <source>
        <dbReference type="Proteomes" id="UP001409585"/>
    </source>
</evidence>
<dbReference type="Pfam" id="PF00106">
    <property type="entry name" value="adh_short"/>
    <property type="match status" value="1"/>
</dbReference>
<dbReference type="PANTHER" id="PTHR42760:SF135">
    <property type="entry name" value="BLL7886 PROTEIN"/>
    <property type="match status" value="1"/>
</dbReference>
<dbReference type="SUPFAM" id="SSF51735">
    <property type="entry name" value="NAD(P)-binding Rossmann-fold domains"/>
    <property type="match status" value="1"/>
</dbReference>
<sequence length="229" mass="23740">MSNSTRRVAVTGAFGALGAAVVQLALKSGAVVAAIDYAPADSARDHENLHQFGGVDLSSSEQAGKVFLDASEAMGGLDSLINIAGGFTWETFSGSDIGSWDKMYNINVRTAVISTQSALPFLSKGLHSSVVNISANSALKSEMGVAAYTASKAAVAKLTESLADEYKGQIRFNAVLPSIVDTPVNRADMPDADFSAWVSPDELAKVILFLTSPNSSAVTGALIPVVGRV</sequence>
<dbReference type="EMBL" id="BAABLX010000029">
    <property type="protein sequence ID" value="GAA4951868.1"/>
    <property type="molecule type" value="Genomic_DNA"/>
</dbReference>
<dbReference type="InterPro" id="IPR002347">
    <property type="entry name" value="SDR_fam"/>
</dbReference>
<dbReference type="InterPro" id="IPR036291">
    <property type="entry name" value="NAD(P)-bd_dom_sf"/>
</dbReference>
<dbReference type="PANTHER" id="PTHR42760">
    <property type="entry name" value="SHORT-CHAIN DEHYDROGENASES/REDUCTASES FAMILY MEMBER"/>
    <property type="match status" value="1"/>
</dbReference>
<comment type="similarity">
    <text evidence="1 2">Belongs to the short-chain dehydrogenases/reductases (SDR) family.</text>
</comment>
<keyword evidence="5" id="KW-1185">Reference proteome</keyword>
<comment type="caution">
    <text evidence="4">The sequence shown here is derived from an EMBL/GenBank/DDBJ whole genome shotgun (WGS) entry which is preliminary data.</text>
</comment>
<accession>A0AAV3U6F8</accession>
<dbReference type="PRINTS" id="PR00080">
    <property type="entry name" value="SDRFAMILY"/>
</dbReference>
<evidence type="ECO:0000256" key="3">
    <source>
        <dbReference type="SAM" id="SignalP"/>
    </source>
</evidence>
<dbReference type="Gene3D" id="3.40.50.720">
    <property type="entry name" value="NAD(P)-binding Rossmann-like Domain"/>
    <property type="match status" value="1"/>
</dbReference>
<evidence type="ECO:0000313" key="4">
    <source>
        <dbReference type="EMBL" id="GAA4951868.1"/>
    </source>
</evidence>
<organism evidence="4 5">
    <name type="scientific">Halioxenophilus aromaticivorans</name>
    <dbReference type="NCBI Taxonomy" id="1306992"/>
    <lineage>
        <taxon>Bacteria</taxon>
        <taxon>Pseudomonadati</taxon>
        <taxon>Pseudomonadota</taxon>
        <taxon>Gammaproteobacteria</taxon>
        <taxon>Alteromonadales</taxon>
        <taxon>Alteromonadaceae</taxon>
        <taxon>Halioxenophilus</taxon>
    </lineage>
</organism>
<dbReference type="RefSeq" id="WP_345425603.1">
    <property type="nucleotide sequence ID" value="NZ_AP031496.1"/>
</dbReference>
<gene>
    <name evidence="4" type="ORF">GCM10025791_35600</name>
</gene>
<evidence type="ECO:0000256" key="2">
    <source>
        <dbReference type="RuleBase" id="RU000363"/>
    </source>
</evidence>
<name>A0AAV3U6F8_9ALTE</name>
<dbReference type="Proteomes" id="UP001409585">
    <property type="component" value="Unassembled WGS sequence"/>
</dbReference>
<dbReference type="PRINTS" id="PR00081">
    <property type="entry name" value="GDHRDH"/>
</dbReference>
<dbReference type="GO" id="GO:0030497">
    <property type="term" value="P:fatty acid elongation"/>
    <property type="evidence" value="ECO:0007669"/>
    <property type="project" value="TreeGrafter"/>
</dbReference>
<dbReference type="AlphaFoldDB" id="A0AAV3U6F8"/>
<feature type="chain" id="PRO_5043394064" evidence="3">
    <location>
        <begin position="34"/>
        <end position="229"/>
    </location>
</feature>
<proteinExistence type="inferred from homology"/>
<reference evidence="5" key="1">
    <citation type="journal article" date="2019" name="Int. J. Syst. Evol. Microbiol.">
        <title>The Global Catalogue of Microorganisms (GCM) 10K type strain sequencing project: providing services to taxonomists for standard genome sequencing and annotation.</title>
        <authorList>
            <consortium name="The Broad Institute Genomics Platform"/>
            <consortium name="The Broad Institute Genome Sequencing Center for Infectious Disease"/>
            <person name="Wu L."/>
            <person name="Ma J."/>
        </authorList>
    </citation>
    <scope>NUCLEOTIDE SEQUENCE [LARGE SCALE GENOMIC DNA]</scope>
    <source>
        <strain evidence="5">JCM 19134</strain>
    </source>
</reference>